<protein>
    <recommendedName>
        <fullName evidence="4">DUF3742 domain-containing protein</fullName>
    </recommendedName>
</protein>
<organism evidence="2 3">
    <name type="scientific">Photorhabdus kayaii</name>
    <dbReference type="NCBI Taxonomy" id="230088"/>
    <lineage>
        <taxon>Bacteria</taxon>
        <taxon>Pseudomonadati</taxon>
        <taxon>Pseudomonadota</taxon>
        <taxon>Gammaproteobacteria</taxon>
        <taxon>Enterobacterales</taxon>
        <taxon>Morganellaceae</taxon>
        <taxon>Photorhabdus</taxon>
    </lineage>
</organism>
<keyword evidence="1" id="KW-0472">Membrane</keyword>
<dbReference type="EMBL" id="WSFE01000055">
    <property type="protein sequence ID" value="NDL27851.1"/>
    <property type="molecule type" value="Genomic_DNA"/>
</dbReference>
<comment type="caution">
    <text evidence="2">The sequence shown here is derived from an EMBL/GenBank/DDBJ whole genome shotgun (WGS) entry which is preliminary data.</text>
</comment>
<dbReference type="RefSeq" id="WP_113044268.1">
    <property type="nucleotide sequence ID" value="NZ_CAWPKC010000055.1"/>
</dbReference>
<keyword evidence="3" id="KW-1185">Reference proteome</keyword>
<proteinExistence type="predicted"/>
<sequence>MTNHNDIQRTMRAQIRGAKAARIYRNLRQRLRTWDAHCVTKAHKYNLPNWIGHLPVYLFVGSSVIALLFGSLAIAIMVILAFVLLLGISQNMWNKKNSNISEQKAAYERFSWEQDWDKDTYKRHSWESDDC</sequence>
<evidence type="ECO:0008006" key="4">
    <source>
        <dbReference type="Google" id="ProtNLM"/>
    </source>
</evidence>
<dbReference type="Proteomes" id="UP000470051">
    <property type="component" value="Unassembled WGS sequence"/>
</dbReference>
<accession>A0ABX0B9W0</accession>
<name>A0ABX0B9W0_9GAMM</name>
<gene>
    <name evidence="2" type="ORF">GPY42_22830</name>
</gene>
<keyword evidence="1" id="KW-0812">Transmembrane</keyword>
<evidence type="ECO:0000256" key="1">
    <source>
        <dbReference type="SAM" id="Phobius"/>
    </source>
</evidence>
<feature type="transmembrane region" description="Helical" evidence="1">
    <location>
        <begin position="56"/>
        <end position="86"/>
    </location>
</feature>
<evidence type="ECO:0000313" key="2">
    <source>
        <dbReference type="EMBL" id="NDL27851.1"/>
    </source>
</evidence>
<evidence type="ECO:0000313" key="3">
    <source>
        <dbReference type="Proteomes" id="UP000470051"/>
    </source>
</evidence>
<reference evidence="2 3" key="1">
    <citation type="submission" date="2019-12" db="EMBL/GenBank/DDBJ databases">
        <title>Engineering Photorhabdus to improve their lethality against agricultural pests.</title>
        <authorList>
            <person name="Machado R.A.R."/>
        </authorList>
    </citation>
    <scope>NUCLEOTIDE SEQUENCE [LARGE SCALE GENOMIC DNA]</scope>
    <source>
        <strain evidence="2 3">M-HU2</strain>
    </source>
</reference>
<keyword evidence="1" id="KW-1133">Transmembrane helix</keyword>